<dbReference type="Pfam" id="PF00404">
    <property type="entry name" value="Dockerin_1"/>
    <property type="match status" value="1"/>
</dbReference>
<evidence type="ECO:0000313" key="4">
    <source>
        <dbReference type="EMBL" id="SFW33939.1"/>
    </source>
</evidence>
<protein>
    <recommendedName>
        <fullName evidence="3">Dockerin domain-containing protein</fullName>
    </recommendedName>
</protein>
<evidence type="ECO:0000256" key="1">
    <source>
        <dbReference type="SAM" id="MobiDB-lite"/>
    </source>
</evidence>
<keyword evidence="2" id="KW-0472">Membrane</keyword>
<dbReference type="SUPFAM" id="SSF63446">
    <property type="entry name" value="Type I dockerin domain"/>
    <property type="match status" value="1"/>
</dbReference>
<dbReference type="GO" id="GO:0000272">
    <property type="term" value="P:polysaccharide catabolic process"/>
    <property type="evidence" value="ECO:0007669"/>
    <property type="project" value="InterPro"/>
</dbReference>
<dbReference type="AlphaFoldDB" id="A0A1K1NF21"/>
<dbReference type="PROSITE" id="PS51766">
    <property type="entry name" value="DOCKERIN"/>
    <property type="match status" value="1"/>
</dbReference>
<dbReference type="EMBL" id="FPIP01000004">
    <property type="protein sequence ID" value="SFW33939.1"/>
    <property type="molecule type" value="Genomic_DNA"/>
</dbReference>
<feature type="region of interest" description="Disordered" evidence="1">
    <location>
        <begin position="112"/>
        <end position="131"/>
    </location>
</feature>
<name>A0A1K1NF21_RUMFL</name>
<dbReference type="InterPro" id="IPR002105">
    <property type="entry name" value="Dockerin_1_rpt"/>
</dbReference>
<keyword evidence="2" id="KW-0812">Transmembrane</keyword>
<accession>A0A1K1NF21</accession>
<dbReference type="InterPro" id="IPR036439">
    <property type="entry name" value="Dockerin_dom_sf"/>
</dbReference>
<dbReference type="RefSeq" id="WP_081367834.1">
    <property type="nucleotide sequence ID" value="NZ_FPIP01000004.1"/>
</dbReference>
<evidence type="ECO:0000256" key="2">
    <source>
        <dbReference type="SAM" id="Phobius"/>
    </source>
</evidence>
<evidence type="ECO:0000313" key="5">
    <source>
        <dbReference type="Proteomes" id="UP000183461"/>
    </source>
</evidence>
<feature type="domain" description="Dockerin" evidence="3">
    <location>
        <begin position="463"/>
        <end position="536"/>
    </location>
</feature>
<dbReference type="GO" id="GO:0004553">
    <property type="term" value="F:hydrolase activity, hydrolyzing O-glycosyl compounds"/>
    <property type="evidence" value="ECO:0007669"/>
    <property type="project" value="InterPro"/>
</dbReference>
<keyword evidence="2" id="KW-1133">Transmembrane helix</keyword>
<organism evidence="4 5">
    <name type="scientific">Ruminococcus flavefaciens</name>
    <dbReference type="NCBI Taxonomy" id="1265"/>
    <lineage>
        <taxon>Bacteria</taxon>
        <taxon>Bacillati</taxon>
        <taxon>Bacillota</taxon>
        <taxon>Clostridia</taxon>
        <taxon>Eubacteriales</taxon>
        <taxon>Oscillospiraceae</taxon>
        <taxon>Ruminococcus</taxon>
    </lineage>
</organism>
<reference evidence="4 5" key="1">
    <citation type="submission" date="2016-11" db="EMBL/GenBank/DDBJ databases">
        <authorList>
            <person name="Jaros S."/>
            <person name="Januszkiewicz K."/>
            <person name="Wedrychowicz H."/>
        </authorList>
    </citation>
    <scope>NUCLEOTIDE SEQUENCE [LARGE SCALE GENOMIC DNA]</scope>
    <source>
        <strain evidence="4 5">YL228</strain>
    </source>
</reference>
<dbReference type="InterPro" id="IPR016134">
    <property type="entry name" value="Dockerin_dom"/>
</dbReference>
<dbReference type="Proteomes" id="UP000183461">
    <property type="component" value="Unassembled WGS sequence"/>
</dbReference>
<feature type="transmembrane region" description="Helical" evidence="2">
    <location>
        <begin position="32"/>
        <end position="50"/>
    </location>
</feature>
<feature type="compositionally biased region" description="Polar residues" evidence="1">
    <location>
        <begin position="113"/>
        <end position="124"/>
    </location>
</feature>
<sequence length="546" mass="61865">MKNNDEMYQSVLAKLDAHLERQERKKLYLKRMAPVALSLCFGIAVCFAAVKNKKPVDFPNNDNVIVSATTSASVTTLAKTSTETAVTAVSSTSAEKSAATAKTQTTTAVKTTPNRTAKATGQARTTVEPPTATEAVTTTITEVYEGSVTMKKMIAFLSAMGIAATANPTGVFAANETRIEHIFMEMYYYSHWKEIQWDYDFNYDGEFDVKDLFEYELYTEHIEECRDKYGQYAKDFKNYKELYELYDEEALMNICYGTPASKEQRKEKHEKAKVEDISQLVIGDSVEGTKDAARYYLYLHGEYPTNDEIREVLRDYDFMTADGPDHVDKFIEYMEELRSETIDEDYTEEQLKVFRHLDSNETEKDLNGDGEVDFYDSYDLLFYAARKEEIARGADSEEILPDDVNARITQYGDIDLNGKIDVDDSVVLMLYLDKIGLKPSDMGRYQYERTKEFLDRKKKYATDENLLGDVDNSGSVNAIDASLVLEHYSKVSTGQSTGFDDTQKKAADVNKDGRINAVDASEILSYYAYKATANGNVMTLEEYLQQ</sequence>
<dbReference type="Gene3D" id="1.10.1330.10">
    <property type="entry name" value="Dockerin domain"/>
    <property type="match status" value="1"/>
</dbReference>
<evidence type="ECO:0000259" key="3">
    <source>
        <dbReference type="PROSITE" id="PS51766"/>
    </source>
</evidence>
<proteinExistence type="predicted"/>
<gene>
    <name evidence="4" type="ORF">SAMN02910280_1938</name>
</gene>
<dbReference type="CDD" id="cd14255">
    <property type="entry name" value="Dockerin_III"/>
    <property type="match status" value="1"/>
</dbReference>